<dbReference type="EMBL" id="CP013234">
    <property type="protein sequence ID" value="AMP06529.1"/>
    <property type="molecule type" value="Genomic_DNA"/>
</dbReference>
<accession>A0A127Q8Y6</accession>
<evidence type="ECO:0000313" key="1">
    <source>
        <dbReference type="EMBL" id="AMP06529.1"/>
    </source>
</evidence>
<gene>
    <name evidence="1" type="ORF">CPter91_4214</name>
</gene>
<sequence length="162" mass="17943">MYKPKSLRAHLTAVSAELRQNPEKLLIFADGGNTVATGTKSLSFEYRYKLNIIITDYSGSEDALMVPLLAWVQVHQRDLLDNADLRKTGIGFNVDFNNSESIDLEITLALTESVIVKQAGAGRLEVIHRAEPQPTPTYADAFWQAYAGDALLAEWHTPANPE</sequence>
<dbReference type="Proteomes" id="UP000074561">
    <property type="component" value="Chromosome"/>
</dbReference>
<dbReference type="KEGG" id="cpra:CPter91_4214"/>
<dbReference type="AlphaFoldDB" id="A0A127Q8Y6"/>
<protein>
    <submittedName>
        <fullName evidence="1">P2 phage tail completion R family protein</fullName>
    </submittedName>
</protein>
<dbReference type="Pfam" id="PF06891">
    <property type="entry name" value="P2_Phage_GpR"/>
    <property type="match status" value="1"/>
</dbReference>
<reference evidence="1 2" key="1">
    <citation type="submission" date="2015-11" db="EMBL/GenBank/DDBJ databases">
        <title>Exploring the genomic traits of fungus-feeding bacterial genus Collimonas.</title>
        <authorList>
            <person name="Song C."/>
            <person name="Schmidt R."/>
            <person name="de Jager V."/>
            <person name="Krzyzanowska D."/>
            <person name="Jongedijk E."/>
            <person name="Cankar K."/>
            <person name="Beekwilder J."/>
            <person name="van Veen A."/>
            <person name="de Boer W."/>
            <person name="van Veen J.A."/>
            <person name="Garbeva P."/>
        </authorList>
    </citation>
    <scope>NUCLEOTIDE SEQUENCE [LARGE SCALE GENOMIC DNA]</scope>
    <source>
        <strain evidence="1 2">Ter91</strain>
    </source>
</reference>
<name>A0A127Q8Y6_9BURK</name>
<dbReference type="InterPro" id="IPR009678">
    <property type="entry name" value="Phage_tail_completion_R"/>
</dbReference>
<dbReference type="OrthoDB" id="8564199at2"/>
<organism evidence="1 2">
    <name type="scientific">Collimonas pratensis</name>
    <dbReference type="NCBI Taxonomy" id="279113"/>
    <lineage>
        <taxon>Bacteria</taxon>
        <taxon>Pseudomonadati</taxon>
        <taxon>Pseudomonadota</taxon>
        <taxon>Betaproteobacteria</taxon>
        <taxon>Burkholderiales</taxon>
        <taxon>Oxalobacteraceae</taxon>
        <taxon>Collimonas</taxon>
    </lineage>
</organism>
<proteinExistence type="predicted"/>
<dbReference type="PATRIC" id="fig|279113.9.peg.4179"/>
<dbReference type="STRING" id="279113.CPter91_4214"/>
<evidence type="ECO:0000313" key="2">
    <source>
        <dbReference type="Proteomes" id="UP000074561"/>
    </source>
</evidence>